<dbReference type="NCBIfam" id="TIGR00401">
    <property type="entry name" value="msrA"/>
    <property type="match status" value="1"/>
</dbReference>
<comment type="caution">
    <text evidence="7">The sequence shown here is derived from an EMBL/GenBank/DDBJ whole genome shotgun (WGS) entry which is preliminary data.</text>
</comment>
<keyword evidence="8" id="KW-1185">Reference proteome</keyword>
<feature type="chain" id="PRO_5022949883" description="Peptide methionine sulfoxide reductase MsrA" evidence="5">
    <location>
        <begin position="20"/>
        <end position="216"/>
    </location>
</feature>
<dbReference type="PANTHER" id="PTHR43774">
    <property type="entry name" value="PEPTIDE METHIONINE SULFOXIDE REDUCTASE"/>
    <property type="match status" value="1"/>
</dbReference>
<evidence type="ECO:0000313" key="7">
    <source>
        <dbReference type="EMBL" id="KAA2239548.1"/>
    </source>
</evidence>
<comment type="similarity">
    <text evidence="4">Belongs to the MsrA Met sulfoxide reductase family.</text>
</comment>
<dbReference type="HAMAP" id="MF_01401">
    <property type="entry name" value="MsrA"/>
    <property type="match status" value="1"/>
</dbReference>
<feature type="active site" evidence="4">
    <location>
        <position position="49"/>
    </location>
</feature>
<comment type="function">
    <text evidence="4">Has an important function as a repair enzyme for proteins that have been inactivated by oxidation. Catalyzes the reversible oxidation-reduction of methionine sulfoxide in proteins to methionine.</text>
</comment>
<organism evidence="7 8">
    <name type="scientific">Chitinophaga agrisoli</name>
    <dbReference type="NCBI Taxonomy" id="2607653"/>
    <lineage>
        <taxon>Bacteria</taxon>
        <taxon>Pseudomonadati</taxon>
        <taxon>Bacteroidota</taxon>
        <taxon>Chitinophagia</taxon>
        <taxon>Chitinophagales</taxon>
        <taxon>Chitinophagaceae</taxon>
        <taxon>Chitinophaga</taxon>
    </lineage>
</organism>
<dbReference type="Pfam" id="PF01625">
    <property type="entry name" value="PMSR"/>
    <property type="match status" value="1"/>
</dbReference>
<dbReference type="GO" id="GO:0033744">
    <property type="term" value="F:L-methionine:thioredoxin-disulfide S-oxidoreductase activity"/>
    <property type="evidence" value="ECO:0007669"/>
    <property type="project" value="RHEA"/>
</dbReference>
<dbReference type="InterPro" id="IPR036509">
    <property type="entry name" value="Met_Sox_Rdtase_MsrA_sf"/>
</dbReference>
<evidence type="ECO:0000313" key="8">
    <source>
        <dbReference type="Proteomes" id="UP000324611"/>
    </source>
</evidence>
<reference evidence="7 8" key="2">
    <citation type="submission" date="2019-09" db="EMBL/GenBank/DDBJ databases">
        <authorList>
            <person name="Jin C."/>
        </authorList>
    </citation>
    <scope>NUCLEOTIDE SEQUENCE [LARGE SCALE GENOMIC DNA]</scope>
    <source>
        <strain evidence="7 8">BN140078</strain>
    </source>
</reference>
<dbReference type="Gene3D" id="3.30.1060.10">
    <property type="entry name" value="Peptide methionine sulphoxide reductase MsrA"/>
    <property type="match status" value="1"/>
</dbReference>
<dbReference type="GO" id="GO:0008113">
    <property type="term" value="F:peptide-methionine (S)-S-oxide reductase activity"/>
    <property type="evidence" value="ECO:0007669"/>
    <property type="project" value="UniProtKB-UniRule"/>
</dbReference>
<keyword evidence="5" id="KW-0732">Signal</keyword>
<dbReference type="Proteomes" id="UP000324611">
    <property type="component" value="Unassembled WGS sequence"/>
</dbReference>
<sequence length="216" mass="24595">MLRLSFLSSLLAITMIACAQENASKDKVPDDMDAPKDTKLEKATFGGGCFWCTEAQFQYLDGVTKVESGYAGGTVANPTYEEVCTGATGHAEVIQVTYDPAKVTYDELLEAFWQSHDPTQLNRQGNDVGTQYRSVIFYHNEDQHKKAEYYKDKLTKSGAFDKPIVTEISPLNNFYPAEDYHQNYYNQNGSQPYCYYVIKPKLEKFKKVFKDKLKHN</sequence>
<name>A0A5B2VLG1_9BACT</name>
<comment type="catalytic activity">
    <reaction evidence="2 4">
        <text>L-methionyl-[protein] + [thioredoxin]-disulfide + H2O = L-methionyl-(S)-S-oxide-[protein] + [thioredoxin]-dithiol</text>
        <dbReference type="Rhea" id="RHEA:14217"/>
        <dbReference type="Rhea" id="RHEA-COMP:10698"/>
        <dbReference type="Rhea" id="RHEA-COMP:10700"/>
        <dbReference type="Rhea" id="RHEA-COMP:12313"/>
        <dbReference type="Rhea" id="RHEA-COMP:12315"/>
        <dbReference type="ChEBI" id="CHEBI:15377"/>
        <dbReference type="ChEBI" id="CHEBI:16044"/>
        <dbReference type="ChEBI" id="CHEBI:29950"/>
        <dbReference type="ChEBI" id="CHEBI:44120"/>
        <dbReference type="ChEBI" id="CHEBI:50058"/>
        <dbReference type="EC" id="1.8.4.11"/>
    </reaction>
</comment>
<comment type="catalytic activity">
    <reaction evidence="3 4">
        <text>[thioredoxin]-disulfide + L-methionine + H2O = L-methionine (S)-S-oxide + [thioredoxin]-dithiol</text>
        <dbReference type="Rhea" id="RHEA:19993"/>
        <dbReference type="Rhea" id="RHEA-COMP:10698"/>
        <dbReference type="Rhea" id="RHEA-COMP:10700"/>
        <dbReference type="ChEBI" id="CHEBI:15377"/>
        <dbReference type="ChEBI" id="CHEBI:29950"/>
        <dbReference type="ChEBI" id="CHEBI:50058"/>
        <dbReference type="ChEBI" id="CHEBI:57844"/>
        <dbReference type="ChEBI" id="CHEBI:58772"/>
        <dbReference type="EC" id="1.8.4.11"/>
    </reaction>
</comment>
<evidence type="ECO:0000256" key="2">
    <source>
        <dbReference type="ARBA" id="ARBA00047806"/>
    </source>
</evidence>
<proteinExistence type="inferred from homology"/>
<evidence type="ECO:0000256" key="1">
    <source>
        <dbReference type="ARBA" id="ARBA00023002"/>
    </source>
</evidence>
<dbReference type="EMBL" id="VUOC01000004">
    <property type="protein sequence ID" value="KAA2239548.1"/>
    <property type="molecule type" value="Genomic_DNA"/>
</dbReference>
<dbReference type="PANTHER" id="PTHR43774:SF1">
    <property type="entry name" value="PEPTIDE METHIONINE SULFOXIDE REDUCTASE MSRA 2"/>
    <property type="match status" value="1"/>
</dbReference>
<feature type="signal peptide" evidence="5">
    <location>
        <begin position="1"/>
        <end position="19"/>
    </location>
</feature>
<evidence type="ECO:0000256" key="5">
    <source>
        <dbReference type="SAM" id="SignalP"/>
    </source>
</evidence>
<dbReference type="InterPro" id="IPR002569">
    <property type="entry name" value="Met_Sox_Rdtase_MsrA_dom"/>
</dbReference>
<dbReference type="SUPFAM" id="SSF55068">
    <property type="entry name" value="Peptide methionine sulfoxide reductase"/>
    <property type="match status" value="1"/>
</dbReference>
<reference evidence="7 8" key="1">
    <citation type="submission" date="2019-09" db="EMBL/GenBank/DDBJ databases">
        <title>Chitinophaga ginsengihumi sp. nov., isolated from soil of ginseng rhizosphere.</title>
        <authorList>
            <person name="Lee J."/>
        </authorList>
    </citation>
    <scope>NUCLEOTIDE SEQUENCE [LARGE SCALE GENOMIC DNA]</scope>
    <source>
        <strain evidence="7 8">BN140078</strain>
    </source>
</reference>
<feature type="domain" description="Peptide methionine sulphoxide reductase MsrA" evidence="6">
    <location>
        <begin position="42"/>
        <end position="194"/>
    </location>
</feature>
<dbReference type="EC" id="1.8.4.11" evidence="4"/>
<evidence type="ECO:0000259" key="6">
    <source>
        <dbReference type="Pfam" id="PF01625"/>
    </source>
</evidence>
<dbReference type="PROSITE" id="PS51257">
    <property type="entry name" value="PROKAR_LIPOPROTEIN"/>
    <property type="match status" value="1"/>
</dbReference>
<gene>
    <name evidence="4 7" type="primary">msrA</name>
    <name evidence="7" type="ORF">F0L74_25450</name>
</gene>
<evidence type="ECO:0000256" key="3">
    <source>
        <dbReference type="ARBA" id="ARBA00048782"/>
    </source>
</evidence>
<dbReference type="AlphaFoldDB" id="A0A5B2VLG1"/>
<protein>
    <recommendedName>
        <fullName evidence="4">Peptide methionine sulfoxide reductase MsrA</fullName>
        <shortName evidence="4">Protein-methionine-S-oxide reductase</shortName>
        <ecNumber evidence="4">1.8.4.11</ecNumber>
    </recommendedName>
    <alternativeName>
        <fullName evidence="4">Peptide-methionine (S)-S-oxide reductase</fullName>
        <shortName evidence="4">Peptide Met(O) reductase</shortName>
    </alternativeName>
</protein>
<accession>A0A5B2VLG1</accession>
<evidence type="ECO:0000256" key="4">
    <source>
        <dbReference type="HAMAP-Rule" id="MF_01401"/>
    </source>
</evidence>
<keyword evidence="1 4" id="KW-0560">Oxidoreductase</keyword>